<dbReference type="Proteomes" id="UP000885753">
    <property type="component" value="Unassembled WGS sequence"/>
</dbReference>
<protein>
    <submittedName>
        <fullName evidence="2">Uncharacterized protein</fullName>
    </submittedName>
</protein>
<feature type="transmembrane region" description="Helical" evidence="1">
    <location>
        <begin position="7"/>
        <end position="27"/>
    </location>
</feature>
<proteinExistence type="predicted"/>
<feature type="transmembrane region" description="Helical" evidence="1">
    <location>
        <begin position="79"/>
        <end position="96"/>
    </location>
</feature>
<gene>
    <name evidence="2" type="ORF">ENO10_08525</name>
</gene>
<dbReference type="AlphaFoldDB" id="A0A7C2R064"/>
<sequence length="145" mass="15517">MTLHKILKYLALVIGVVGLILWGRVLMAGDDALESSADLQASVVTPFLYVAYFIFALIVLLVLVYVIKGLFSGNIKKTLLSVGAFILIVVVAYLVSGGTEMTMNDGEVISANTVHWVGAGLITFYILAATAILLMVISGVKKLIK</sequence>
<organism evidence="2">
    <name type="scientific">Salinimicrobium catena</name>
    <dbReference type="NCBI Taxonomy" id="390640"/>
    <lineage>
        <taxon>Bacteria</taxon>
        <taxon>Pseudomonadati</taxon>
        <taxon>Bacteroidota</taxon>
        <taxon>Flavobacteriia</taxon>
        <taxon>Flavobacteriales</taxon>
        <taxon>Flavobacteriaceae</taxon>
        <taxon>Salinimicrobium</taxon>
    </lineage>
</organism>
<name>A0A7C2R064_9FLAO</name>
<feature type="transmembrane region" description="Helical" evidence="1">
    <location>
        <begin position="47"/>
        <end position="67"/>
    </location>
</feature>
<dbReference type="EMBL" id="DSEE01000612">
    <property type="protein sequence ID" value="HER41250.1"/>
    <property type="molecule type" value="Genomic_DNA"/>
</dbReference>
<evidence type="ECO:0000256" key="1">
    <source>
        <dbReference type="SAM" id="Phobius"/>
    </source>
</evidence>
<keyword evidence="1" id="KW-1133">Transmembrane helix</keyword>
<reference evidence="2" key="1">
    <citation type="journal article" date="2020" name="mSystems">
        <title>Genome- and Community-Level Interaction Insights into Carbon Utilization and Element Cycling Functions of Hydrothermarchaeota in Hydrothermal Sediment.</title>
        <authorList>
            <person name="Zhou Z."/>
            <person name="Liu Y."/>
            <person name="Xu W."/>
            <person name="Pan J."/>
            <person name="Luo Z.H."/>
            <person name="Li M."/>
        </authorList>
    </citation>
    <scope>NUCLEOTIDE SEQUENCE [LARGE SCALE GENOMIC DNA]</scope>
    <source>
        <strain evidence="2">SpSt-1235</strain>
    </source>
</reference>
<keyword evidence="1" id="KW-0472">Membrane</keyword>
<keyword evidence="1" id="KW-0812">Transmembrane</keyword>
<evidence type="ECO:0000313" key="2">
    <source>
        <dbReference type="EMBL" id="HER41250.1"/>
    </source>
</evidence>
<comment type="caution">
    <text evidence="2">The sequence shown here is derived from an EMBL/GenBank/DDBJ whole genome shotgun (WGS) entry which is preliminary data.</text>
</comment>
<feature type="transmembrane region" description="Helical" evidence="1">
    <location>
        <begin position="116"/>
        <end position="137"/>
    </location>
</feature>
<accession>A0A7C2R064</accession>